<keyword evidence="3 4" id="KW-0560">Oxidoreductase</keyword>
<feature type="domain" description="Ketopantoate reductase C-terminal" evidence="6">
    <location>
        <begin position="177"/>
        <end position="301"/>
    </location>
</feature>
<evidence type="ECO:0000256" key="4">
    <source>
        <dbReference type="RuleBase" id="RU362068"/>
    </source>
</evidence>
<accession>A0ABT9V278</accession>
<dbReference type="GO" id="GO:0008677">
    <property type="term" value="F:2-dehydropantoate 2-reductase activity"/>
    <property type="evidence" value="ECO:0007669"/>
    <property type="project" value="UniProtKB-EC"/>
</dbReference>
<dbReference type="EC" id="1.1.1.169" evidence="4"/>
<evidence type="ECO:0000259" key="6">
    <source>
        <dbReference type="Pfam" id="PF08546"/>
    </source>
</evidence>
<dbReference type="InterPro" id="IPR036291">
    <property type="entry name" value="NAD(P)-bd_dom_sf"/>
</dbReference>
<keyword evidence="8" id="KW-1185">Reference proteome</keyword>
<protein>
    <recommendedName>
        <fullName evidence="4">2-dehydropantoate 2-reductase</fullName>
        <ecNumber evidence="4">1.1.1.169</ecNumber>
    </recommendedName>
    <alternativeName>
        <fullName evidence="4">Ketopantoate reductase</fullName>
    </alternativeName>
</protein>
<dbReference type="SUPFAM" id="SSF48179">
    <property type="entry name" value="6-phosphogluconate dehydrogenase C-terminal domain-like"/>
    <property type="match status" value="1"/>
</dbReference>
<dbReference type="NCBIfam" id="TIGR00745">
    <property type="entry name" value="apbA_panE"/>
    <property type="match status" value="1"/>
</dbReference>
<comment type="catalytic activity">
    <reaction evidence="4">
        <text>(R)-pantoate + NADP(+) = 2-dehydropantoate + NADPH + H(+)</text>
        <dbReference type="Rhea" id="RHEA:16233"/>
        <dbReference type="ChEBI" id="CHEBI:11561"/>
        <dbReference type="ChEBI" id="CHEBI:15378"/>
        <dbReference type="ChEBI" id="CHEBI:15980"/>
        <dbReference type="ChEBI" id="CHEBI:57783"/>
        <dbReference type="ChEBI" id="CHEBI:58349"/>
        <dbReference type="EC" id="1.1.1.169"/>
    </reaction>
</comment>
<comment type="pathway">
    <text evidence="4">Cofactor biosynthesis; (R)-pantothenate biosynthesis; (R)-pantoate from 3-methyl-2-oxobutanoate: step 2/2.</text>
</comment>
<dbReference type="InterPro" id="IPR008927">
    <property type="entry name" value="6-PGluconate_DH-like_C_sf"/>
</dbReference>
<evidence type="ECO:0000256" key="2">
    <source>
        <dbReference type="ARBA" id="ARBA00022857"/>
    </source>
</evidence>
<evidence type="ECO:0000256" key="3">
    <source>
        <dbReference type="ARBA" id="ARBA00023002"/>
    </source>
</evidence>
<dbReference type="PANTHER" id="PTHR21708">
    <property type="entry name" value="PROBABLE 2-DEHYDROPANTOATE 2-REDUCTASE"/>
    <property type="match status" value="1"/>
</dbReference>
<organism evidence="7 8">
    <name type="scientific">Anoxybacillus andreesenii</name>
    <dbReference type="NCBI Taxonomy" id="1325932"/>
    <lineage>
        <taxon>Bacteria</taxon>
        <taxon>Bacillati</taxon>
        <taxon>Bacillota</taxon>
        <taxon>Bacilli</taxon>
        <taxon>Bacillales</taxon>
        <taxon>Anoxybacillaceae</taxon>
        <taxon>Anoxybacillus</taxon>
    </lineage>
</organism>
<dbReference type="InterPro" id="IPR013332">
    <property type="entry name" value="KPR_N"/>
</dbReference>
<evidence type="ECO:0000259" key="5">
    <source>
        <dbReference type="Pfam" id="PF02558"/>
    </source>
</evidence>
<name>A0ABT9V278_9BACL</name>
<gene>
    <name evidence="7" type="ORF">J2S07_001362</name>
</gene>
<dbReference type="Gene3D" id="3.40.50.720">
    <property type="entry name" value="NAD(P)-binding Rossmann-like Domain"/>
    <property type="match status" value="1"/>
</dbReference>
<dbReference type="Gene3D" id="1.10.1040.10">
    <property type="entry name" value="N-(1-d-carboxylethyl)-l-norvaline Dehydrogenase, domain 2"/>
    <property type="match status" value="1"/>
</dbReference>
<keyword evidence="4" id="KW-0566">Pantothenate biosynthesis</keyword>
<evidence type="ECO:0000313" key="7">
    <source>
        <dbReference type="EMBL" id="MDQ0155058.1"/>
    </source>
</evidence>
<evidence type="ECO:0000256" key="1">
    <source>
        <dbReference type="ARBA" id="ARBA00007870"/>
    </source>
</evidence>
<dbReference type="PANTHER" id="PTHR21708:SF26">
    <property type="entry name" value="2-DEHYDROPANTOATE 2-REDUCTASE"/>
    <property type="match status" value="1"/>
</dbReference>
<dbReference type="Pfam" id="PF08546">
    <property type="entry name" value="ApbA_C"/>
    <property type="match status" value="1"/>
</dbReference>
<feature type="domain" description="Ketopantoate reductase N-terminal" evidence="5">
    <location>
        <begin position="3"/>
        <end position="150"/>
    </location>
</feature>
<reference evidence="7 8" key="1">
    <citation type="submission" date="2023-07" db="EMBL/GenBank/DDBJ databases">
        <title>Genomic Encyclopedia of Type Strains, Phase IV (KMG-IV): sequencing the most valuable type-strain genomes for metagenomic binning, comparative biology and taxonomic classification.</title>
        <authorList>
            <person name="Goeker M."/>
        </authorList>
    </citation>
    <scope>NUCLEOTIDE SEQUENCE [LARGE SCALE GENOMIC DNA]</scope>
    <source>
        <strain evidence="7 8">DSM 23948</strain>
    </source>
</reference>
<dbReference type="Pfam" id="PF02558">
    <property type="entry name" value="ApbA"/>
    <property type="match status" value="1"/>
</dbReference>
<comment type="function">
    <text evidence="4">Catalyzes the NADPH-dependent reduction of ketopantoate into pantoic acid.</text>
</comment>
<comment type="similarity">
    <text evidence="1 4">Belongs to the ketopantoate reductase family.</text>
</comment>
<dbReference type="RefSeq" id="WP_307149637.1">
    <property type="nucleotide sequence ID" value="NZ_JAUSTU010000005.1"/>
</dbReference>
<dbReference type="InterPro" id="IPR013328">
    <property type="entry name" value="6PGD_dom2"/>
</dbReference>
<dbReference type="SUPFAM" id="SSF51735">
    <property type="entry name" value="NAD(P)-binding Rossmann-fold domains"/>
    <property type="match status" value="1"/>
</dbReference>
<dbReference type="InterPro" id="IPR003710">
    <property type="entry name" value="ApbA"/>
</dbReference>
<comment type="caution">
    <text evidence="7">The sequence shown here is derived from an EMBL/GenBank/DDBJ whole genome shotgun (WGS) entry which is preliminary data.</text>
</comment>
<dbReference type="InterPro" id="IPR051402">
    <property type="entry name" value="KPR-Related"/>
</dbReference>
<evidence type="ECO:0000313" key="8">
    <source>
        <dbReference type="Proteomes" id="UP001231362"/>
    </source>
</evidence>
<proteinExistence type="inferred from homology"/>
<keyword evidence="2 4" id="KW-0521">NADP</keyword>
<dbReference type="Proteomes" id="UP001231362">
    <property type="component" value="Unassembled WGS sequence"/>
</dbReference>
<sequence>MKILVVGAGAVGGYFGGRLLEKGEDITFLVRENRKKQIEEHGLIIESVHGGMKFAPKLVTRLENEEKYDVILLSTKAYHLEAAIEDIRPFVSEETMILPLLNGISHLDLLISEFGDHHILGGLCFIETTLAEHGKIVQTSPIHNLVFGERSGLETERIMRLKESFSNTKASFIYSENILAEMWNKYMFIAVLSGVTTLMRAPIGPIREVEGAYRVVEKVLLEVFTVMEKMGAPVGTELIDEQMSKIKDMKYEMKSSMQRDMEKGLPTEADHFFKYLLENAETHQLSTPYLELIHANIKVYERQLLSQQQRNRKQGC</sequence>
<dbReference type="InterPro" id="IPR013752">
    <property type="entry name" value="KPA_reductase"/>
</dbReference>
<dbReference type="EMBL" id="JAUSTU010000005">
    <property type="protein sequence ID" value="MDQ0155058.1"/>
    <property type="molecule type" value="Genomic_DNA"/>
</dbReference>